<dbReference type="EMBL" id="DXBY01000183">
    <property type="protein sequence ID" value="HIZ36280.1"/>
    <property type="molecule type" value="Genomic_DNA"/>
</dbReference>
<evidence type="ECO:0000313" key="1">
    <source>
        <dbReference type="EMBL" id="HIZ36280.1"/>
    </source>
</evidence>
<sequence length="328" mass="36656">MHSLLDDLPVRPDGLIMASDASAVGRRYRVHRLHHAGVLTRIWPGVYAVTETPEPSGPRGDAARYLRRVRAAAHQMPGRVFTSYSAAALLGLPIVGRWPREVYVLAGGLNGSRRGDVRYVGHRLDAPEACVDGIRVTGPAYTVIQVARSATLAAGLVAADAALRHPPYAERPPLLTPEALSGEHERLLPYRGQTRATAVLRRATPFADGALESISRLVIEELGFAAPELQHRFWLPGLGEYVWVDFYWPELDIAMEADGHGKYLDAGSGPRAAQRVVREKRREDEIRAQVEKFGRWDWDDAWRKYPLERKLERAGVPRTRPRRRLIVP</sequence>
<name>A0A9D2EF73_9MICO</name>
<accession>A0A9D2EF73</accession>
<evidence type="ECO:0000313" key="2">
    <source>
        <dbReference type="Proteomes" id="UP000824037"/>
    </source>
</evidence>
<reference evidence="1" key="1">
    <citation type="journal article" date="2021" name="PeerJ">
        <title>Extensive microbial diversity within the chicken gut microbiome revealed by metagenomics and culture.</title>
        <authorList>
            <person name="Gilroy R."/>
            <person name="Ravi A."/>
            <person name="Getino M."/>
            <person name="Pursley I."/>
            <person name="Horton D.L."/>
            <person name="Alikhan N.F."/>
            <person name="Baker D."/>
            <person name="Gharbi K."/>
            <person name="Hall N."/>
            <person name="Watson M."/>
            <person name="Adriaenssens E.M."/>
            <person name="Foster-Nyarko E."/>
            <person name="Jarju S."/>
            <person name="Secka A."/>
            <person name="Antonio M."/>
            <person name="Oren A."/>
            <person name="Chaudhuri R.R."/>
            <person name="La Ragione R."/>
            <person name="Hildebrand F."/>
            <person name="Pallen M.J."/>
        </authorList>
    </citation>
    <scope>NUCLEOTIDE SEQUENCE</scope>
    <source>
        <strain evidence="1">ChiGjej4B4-7305</strain>
    </source>
</reference>
<evidence type="ECO:0008006" key="3">
    <source>
        <dbReference type="Google" id="ProtNLM"/>
    </source>
</evidence>
<reference evidence="1" key="2">
    <citation type="submission" date="2021-04" db="EMBL/GenBank/DDBJ databases">
        <authorList>
            <person name="Gilroy R."/>
        </authorList>
    </citation>
    <scope>NUCLEOTIDE SEQUENCE</scope>
    <source>
        <strain evidence="1">ChiGjej4B4-7305</strain>
    </source>
</reference>
<dbReference type="Proteomes" id="UP000824037">
    <property type="component" value="Unassembled WGS sequence"/>
</dbReference>
<proteinExistence type="predicted"/>
<comment type="caution">
    <text evidence="1">The sequence shown here is derived from an EMBL/GenBank/DDBJ whole genome shotgun (WGS) entry which is preliminary data.</text>
</comment>
<protein>
    <recommendedName>
        <fullName evidence="3">Transcriptional regulator, AbiEi antitoxin, Type IV TA system</fullName>
    </recommendedName>
</protein>
<dbReference type="AlphaFoldDB" id="A0A9D2EF73"/>
<organism evidence="1 2">
    <name type="scientific">Candidatus Ruania gallistercoris</name>
    <dbReference type="NCBI Taxonomy" id="2838746"/>
    <lineage>
        <taxon>Bacteria</taxon>
        <taxon>Bacillati</taxon>
        <taxon>Actinomycetota</taxon>
        <taxon>Actinomycetes</taxon>
        <taxon>Micrococcales</taxon>
        <taxon>Ruaniaceae</taxon>
        <taxon>Ruania</taxon>
    </lineage>
</organism>
<gene>
    <name evidence="1" type="ORF">H9815_10920</name>
</gene>